<protein>
    <submittedName>
        <fullName evidence="1">Putative reverse transcriptase domain-containing protein</fullName>
    </submittedName>
</protein>
<accession>A0A6L2N1Q2</accession>
<organism evidence="1">
    <name type="scientific">Tanacetum cinerariifolium</name>
    <name type="common">Dalmatian daisy</name>
    <name type="synonym">Chrysanthemum cinerariifolium</name>
    <dbReference type="NCBI Taxonomy" id="118510"/>
    <lineage>
        <taxon>Eukaryota</taxon>
        <taxon>Viridiplantae</taxon>
        <taxon>Streptophyta</taxon>
        <taxon>Embryophyta</taxon>
        <taxon>Tracheophyta</taxon>
        <taxon>Spermatophyta</taxon>
        <taxon>Magnoliopsida</taxon>
        <taxon>eudicotyledons</taxon>
        <taxon>Gunneridae</taxon>
        <taxon>Pentapetalae</taxon>
        <taxon>asterids</taxon>
        <taxon>campanulids</taxon>
        <taxon>Asterales</taxon>
        <taxon>Asteraceae</taxon>
        <taxon>Asteroideae</taxon>
        <taxon>Anthemideae</taxon>
        <taxon>Anthemidinae</taxon>
        <taxon>Tanacetum</taxon>
    </lineage>
</organism>
<proteinExistence type="predicted"/>
<dbReference type="GO" id="GO:0003964">
    <property type="term" value="F:RNA-directed DNA polymerase activity"/>
    <property type="evidence" value="ECO:0007669"/>
    <property type="project" value="UniProtKB-KW"/>
</dbReference>
<keyword evidence="1" id="KW-0808">Transferase</keyword>
<dbReference type="EMBL" id="BKCJ010007996">
    <property type="protein sequence ID" value="GEU80033.1"/>
    <property type="molecule type" value="Genomic_DNA"/>
</dbReference>
<sequence>MVCEHDGQEGKRSGDQERSGRVAKEVVEVAKEVVEMAKKVIRVFKEVVEVTERMKVVLEANVVVDALSKKERFKPKKVRAMNMTIRSSIKDKILAAQNEAFEVVNAPATMLRGLNDQMKYRSDGALYNLNRIWVPLIGDVRILIMDEGHKSKYSVYPRADKMYYDLRDTYWF</sequence>
<comment type="caution">
    <text evidence="1">The sequence shown here is derived from an EMBL/GenBank/DDBJ whole genome shotgun (WGS) entry which is preliminary data.</text>
</comment>
<gene>
    <name evidence="1" type="ORF">Tci_052011</name>
</gene>
<name>A0A6L2N1Q2_TANCI</name>
<dbReference type="AlphaFoldDB" id="A0A6L2N1Q2"/>
<keyword evidence="1" id="KW-0548">Nucleotidyltransferase</keyword>
<reference evidence="1" key="1">
    <citation type="journal article" date="2019" name="Sci. Rep.">
        <title>Draft genome of Tanacetum cinerariifolium, the natural source of mosquito coil.</title>
        <authorList>
            <person name="Yamashiro T."/>
            <person name="Shiraishi A."/>
            <person name="Satake H."/>
            <person name="Nakayama K."/>
        </authorList>
    </citation>
    <scope>NUCLEOTIDE SEQUENCE</scope>
</reference>
<evidence type="ECO:0000313" key="1">
    <source>
        <dbReference type="EMBL" id="GEU80033.1"/>
    </source>
</evidence>
<keyword evidence="1" id="KW-0695">RNA-directed DNA polymerase</keyword>